<dbReference type="InterPro" id="IPR013103">
    <property type="entry name" value="RVT_2"/>
</dbReference>
<comment type="caution">
    <text evidence="3">The sequence shown here is derived from an EMBL/GenBank/DDBJ whole genome shotgun (WGS) entry which is preliminary data.</text>
</comment>
<dbReference type="Pfam" id="PF13976">
    <property type="entry name" value="gag_pre-integrs"/>
    <property type="match status" value="1"/>
</dbReference>
<evidence type="ECO:0000313" key="4">
    <source>
        <dbReference type="Proteomes" id="UP001151760"/>
    </source>
</evidence>
<keyword evidence="4" id="KW-1185">Reference proteome</keyword>
<dbReference type="EMBL" id="BQNB010012442">
    <property type="protein sequence ID" value="GJT03616.1"/>
    <property type="molecule type" value="Genomic_DNA"/>
</dbReference>
<gene>
    <name evidence="3" type="ORF">Tco_0824785</name>
</gene>
<dbReference type="Pfam" id="PF07727">
    <property type="entry name" value="RVT_2"/>
    <property type="match status" value="1"/>
</dbReference>
<accession>A0ABQ5AQM0</accession>
<protein>
    <submittedName>
        <fullName evidence="3">Ribonuclease H-like domain-containing protein</fullName>
    </submittedName>
</protein>
<dbReference type="Proteomes" id="UP001151760">
    <property type="component" value="Unassembled WGS sequence"/>
</dbReference>
<evidence type="ECO:0000259" key="2">
    <source>
        <dbReference type="Pfam" id="PF13976"/>
    </source>
</evidence>
<evidence type="ECO:0000313" key="3">
    <source>
        <dbReference type="EMBL" id="GJT03616.1"/>
    </source>
</evidence>
<organism evidence="3 4">
    <name type="scientific">Tanacetum coccineum</name>
    <dbReference type="NCBI Taxonomy" id="301880"/>
    <lineage>
        <taxon>Eukaryota</taxon>
        <taxon>Viridiplantae</taxon>
        <taxon>Streptophyta</taxon>
        <taxon>Embryophyta</taxon>
        <taxon>Tracheophyta</taxon>
        <taxon>Spermatophyta</taxon>
        <taxon>Magnoliopsida</taxon>
        <taxon>eudicotyledons</taxon>
        <taxon>Gunneridae</taxon>
        <taxon>Pentapetalae</taxon>
        <taxon>asterids</taxon>
        <taxon>campanulids</taxon>
        <taxon>Asterales</taxon>
        <taxon>Asteraceae</taxon>
        <taxon>Asteroideae</taxon>
        <taxon>Anthemideae</taxon>
        <taxon>Anthemidinae</taxon>
        <taxon>Tanacetum</taxon>
    </lineage>
</organism>
<feature type="domain" description="GAG-pre-integrase" evidence="2">
    <location>
        <begin position="163"/>
        <end position="207"/>
    </location>
</feature>
<sequence length="445" mass="49950">MLLVPITPYGIQYFHGNYNQSVYKPSWIYSPLKHLGQYPTQVSQDQEVMSTSSVPNYASSILQDSLWNMDTGASSHLNSYSSHSILPTLHRPLHLHNVLVTPNIITNLIYVRQFTQDNNSTIKFDAFGFSVKDFLTRHILLRCDNSGDLYLVTQLSSLLSALMSLSSSTWNKRLGHPGDEVLRCLVSRNFISCNKEKSHHACQLGKHVKLPFTSSTSIVSSCFEIIHSDIWISPIDGTRKTTQRLNLHVSNISPIPKSPSLALSDPYWRDAIFDEYNALIKNDTWVLIPRPSVSNNVWSLWLFQHKFHADGSLGSPIVKPATIRTVLSLALTRHWHVHQLDVKNTFLNGNLSETVYMYQPPGFVDSRYPNHCSFESTIFGRIVPVGIGVEGQDIICDEQKMASSVSPADLSGYLEDLGDCLFFDGASPSTPETNSKDSKQKVVCF</sequence>
<evidence type="ECO:0000259" key="1">
    <source>
        <dbReference type="Pfam" id="PF07727"/>
    </source>
</evidence>
<reference evidence="3" key="2">
    <citation type="submission" date="2022-01" db="EMBL/GenBank/DDBJ databases">
        <authorList>
            <person name="Yamashiro T."/>
            <person name="Shiraishi A."/>
            <person name="Satake H."/>
            <person name="Nakayama K."/>
        </authorList>
    </citation>
    <scope>NUCLEOTIDE SEQUENCE</scope>
</reference>
<name>A0ABQ5AQM0_9ASTR</name>
<feature type="domain" description="Reverse transcriptase Ty1/copia-type" evidence="1">
    <location>
        <begin position="314"/>
        <end position="372"/>
    </location>
</feature>
<proteinExistence type="predicted"/>
<dbReference type="InterPro" id="IPR025724">
    <property type="entry name" value="GAG-pre-integrase_dom"/>
</dbReference>
<reference evidence="3" key="1">
    <citation type="journal article" date="2022" name="Int. J. Mol. Sci.">
        <title>Draft Genome of Tanacetum Coccineum: Genomic Comparison of Closely Related Tanacetum-Family Plants.</title>
        <authorList>
            <person name="Yamashiro T."/>
            <person name="Shiraishi A."/>
            <person name="Nakayama K."/>
            <person name="Satake H."/>
        </authorList>
    </citation>
    <scope>NUCLEOTIDE SEQUENCE</scope>
</reference>